<dbReference type="EMBL" id="JARKNE010000012">
    <property type="protein sequence ID" value="KAK5775773.1"/>
    <property type="molecule type" value="Genomic_DNA"/>
</dbReference>
<evidence type="ECO:0000256" key="1">
    <source>
        <dbReference type="SAM" id="Coils"/>
    </source>
</evidence>
<keyword evidence="1" id="KW-0175">Coiled coil</keyword>
<feature type="coiled-coil region" evidence="1">
    <location>
        <begin position="250"/>
        <end position="319"/>
    </location>
</feature>
<accession>A0ABR0MPN7</accession>
<evidence type="ECO:0000313" key="3">
    <source>
        <dbReference type="EMBL" id="KAK5775773.1"/>
    </source>
</evidence>
<gene>
    <name evidence="3" type="ORF">PVK06_043713</name>
</gene>
<protein>
    <submittedName>
        <fullName evidence="3">Uncharacterized protein</fullName>
    </submittedName>
</protein>
<dbReference type="Proteomes" id="UP001358586">
    <property type="component" value="Chromosome 12"/>
</dbReference>
<reference evidence="3 4" key="1">
    <citation type="submission" date="2023-03" db="EMBL/GenBank/DDBJ databases">
        <title>WGS of Gossypium arboreum.</title>
        <authorList>
            <person name="Yu D."/>
        </authorList>
    </citation>
    <scope>NUCLEOTIDE SEQUENCE [LARGE SCALE GENOMIC DNA]</scope>
    <source>
        <tissue evidence="3">Leaf</tissue>
    </source>
</reference>
<comment type="caution">
    <text evidence="3">The sequence shown here is derived from an EMBL/GenBank/DDBJ whole genome shotgun (WGS) entry which is preliminary data.</text>
</comment>
<evidence type="ECO:0000313" key="4">
    <source>
        <dbReference type="Proteomes" id="UP001358586"/>
    </source>
</evidence>
<feature type="region of interest" description="Disordered" evidence="2">
    <location>
        <begin position="390"/>
        <end position="438"/>
    </location>
</feature>
<sequence length="438" mass="49307">MLRMRGVALVSVEEPRLGELIGVLLFHPSQEDEEQYCKLVFQSLPELGKYIQVRSKLEASHWTFASFRDLITTRNVFRYCLEGFSYNEWRRGDNKEVTQSVGAQLESGRQNVNLLIALTDLRLVADVSINRNPENNSSEINNISCEINEAMDIDVLIRGTCRKHKTTAGAINVASANEEEGNSGHSYHVVLYVAPSLPANEEATVEVTMKDTHVVGSSGSRQKTSTSLQFLLSKANMVRLELGEAFQSELADTKAELKRVRELYLKMREENELINKQNEDLSEYLGVAEVKANVLSHEVAAEREDKEVTEAKLDKVTTEYTVQLDKIIRECHAEVVRTKGKQLEALEKFKKETSRNVCNSISQLKMNILLHTHVAGRLFSARKNSYLDEDPVEDDNMTHPVVNDNVYPLAESDNVVPPNKNDNAGQDSDRGEEEANIP</sequence>
<proteinExistence type="predicted"/>
<keyword evidence="4" id="KW-1185">Reference proteome</keyword>
<organism evidence="3 4">
    <name type="scientific">Gossypium arboreum</name>
    <name type="common">Tree cotton</name>
    <name type="synonym">Gossypium nanking</name>
    <dbReference type="NCBI Taxonomy" id="29729"/>
    <lineage>
        <taxon>Eukaryota</taxon>
        <taxon>Viridiplantae</taxon>
        <taxon>Streptophyta</taxon>
        <taxon>Embryophyta</taxon>
        <taxon>Tracheophyta</taxon>
        <taxon>Spermatophyta</taxon>
        <taxon>Magnoliopsida</taxon>
        <taxon>eudicotyledons</taxon>
        <taxon>Gunneridae</taxon>
        <taxon>Pentapetalae</taxon>
        <taxon>rosids</taxon>
        <taxon>malvids</taxon>
        <taxon>Malvales</taxon>
        <taxon>Malvaceae</taxon>
        <taxon>Malvoideae</taxon>
        <taxon>Gossypium</taxon>
    </lineage>
</organism>
<evidence type="ECO:0000256" key="2">
    <source>
        <dbReference type="SAM" id="MobiDB-lite"/>
    </source>
</evidence>
<name>A0ABR0MPN7_GOSAR</name>